<reference evidence="2 3" key="1">
    <citation type="submission" date="2016-08" db="EMBL/GenBank/DDBJ databases">
        <title>Analysis of Carbohydrate Active Enzymes in Thermogemmatispora T81 Reveals Carbohydrate Degradation Ability.</title>
        <authorList>
            <person name="Tomazini A."/>
            <person name="Lal S."/>
            <person name="Stott M."/>
            <person name="Henrissat B."/>
            <person name="Polikarpov I."/>
            <person name="Sparling R."/>
            <person name="Levin D.B."/>
        </authorList>
    </citation>
    <scope>NUCLEOTIDE SEQUENCE [LARGE SCALE GENOMIC DNA]</scope>
    <source>
        <strain evidence="2 3">T81</strain>
    </source>
</reference>
<feature type="compositionally biased region" description="Low complexity" evidence="1">
    <location>
        <begin position="435"/>
        <end position="449"/>
    </location>
</feature>
<gene>
    <name evidence="2" type="ORF">A4R35_19890</name>
</gene>
<dbReference type="EMBL" id="MCIF01000002">
    <property type="protein sequence ID" value="RAQ97812.1"/>
    <property type="molecule type" value="Genomic_DNA"/>
</dbReference>
<dbReference type="Proteomes" id="UP000248706">
    <property type="component" value="Unassembled WGS sequence"/>
</dbReference>
<dbReference type="OrthoDB" id="9757917at2"/>
<protein>
    <submittedName>
        <fullName evidence="2">Uncharacterized protein</fullName>
    </submittedName>
</protein>
<dbReference type="AlphaFoldDB" id="A0A328VNS5"/>
<keyword evidence="3" id="KW-1185">Reference proteome</keyword>
<name>A0A328VNS5_9CHLR</name>
<dbReference type="RefSeq" id="WP_112432534.1">
    <property type="nucleotide sequence ID" value="NZ_MCIF01000002.1"/>
</dbReference>
<evidence type="ECO:0000256" key="1">
    <source>
        <dbReference type="SAM" id="MobiDB-lite"/>
    </source>
</evidence>
<feature type="region of interest" description="Disordered" evidence="1">
    <location>
        <begin position="435"/>
        <end position="485"/>
    </location>
</feature>
<organism evidence="2 3">
    <name type="scientific">Thermogemmatispora tikiterensis</name>
    <dbReference type="NCBI Taxonomy" id="1825093"/>
    <lineage>
        <taxon>Bacteria</taxon>
        <taxon>Bacillati</taxon>
        <taxon>Chloroflexota</taxon>
        <taxon>Ktedonobacteria</taxon>
        <taxon>Thermogemmatisporales</taxon>
        <taxon>Thermogemmatisporaceae</taxon>
        <taxon>Thermogemmatispora</taxon>
    </lineage>
</organism>
<evidence type="ECO:0000313" key="2">
    <source>
        <dbReference type="EMBL" id="RAQ97812.1"/>
    </source>
</evidence>
<proteinExistence type="predicted"/>
<evidence type="ECO:0000313" key="3">
    <source>
        <dbReference type="Proteomes" id="UP000248706"/>
    </source>
</evidence>
<comment type="caution">
    <text evidence="2">The sequence shown here is derived from an EMBL/GenBank/DDBJ whole genome shotgun (WGS) entry which is preliminary data.</text>
</comment>
<accession>A0A328VNS5</accession>
<sequence length="562" mass="62249">MIANDVDGPGSLPLRLDGEYPNLGHLGASRRVARTLYLGTAPTVHSPNRGLTVSEIKLGCVMPGENIPAFSDALGHLSNRSTHLWYDGQRYWYDTRVSITRLAHDRARQVQDYEITQELEQRLGALNSPKQRGAFARIHVFPTSSANVPDENNGVALVILGPNCTHGAKDSQSRAYQEAYRLLQEHGNGRRQYCNTLVFLAADRHRIDDLKEGIREFLAWKGICDDSESLNLDLAQLNQAQGKQQEANRTVNLRIPESYCWLLTPEQSNARDSGSIHLDERQLKMTGQEPKQIAQTVSATLRDSEQLVERYAPTWLRRELDSIPLWRGNHVSVRELLDFYGRYLYLKRLKSPEVLRQAIAEGVALVQWRDESFAYADSWDESRERYLGLRAGQPMSKEQVQPSGLLVKAEVAAAQLEAEARARAEAERARLAQTAASTLSAPATAGGTPSVVQASPAVREQSLPGSTTYTPTTVGGAASPAPEPEAQRFHGAVSLDPRHLSSGASTIATEVIQHLLSLPGARVEVTLEIQATFPDGFPSHKRQIVEENCRTLKFSDFGFESE</sequence>
<feature type="compositionally biased region" description="Polar residues" evidence="1">
    <location>
        <begin position="463"/>
        <end position="473"/>
    </location>
</feature>